<dbReference type="InterPro" id="IPR019734">
    <property type="entry name" value="TPR_rpt"/>
</dbReference>
<dbReference type="OrthoDB" id="1525165at2"/>
<dbReference type="KEGG" id="caci:CLOAM1405"/>
<keyword evidence="3" id="KW-0472">Membrane</keyword>
<organism evidence="4 5">
    <name type="scientific">Cloacimonas acidaminovorans (strain Evry)</name>
    <dbReference type="NCBI Taxonomy" id="459349"/>
    <lineage>
        <taxon>Bacteria</taxon>
        <taxon>Pseudomonadati</taxon>
        <taxon>Candidatus Cloacimonadota</taxon>
        <taxon>Candidatus Cloacimonadia</taxon>
        <taxon>Candidatus Cloacimonadales</taxon>
        <taxon>Candidatus Cloacimonadaceae</taxon>
        <taxon>Candidatus Cloacimonas</taxon>
    </lineage>
</organism>
<feature type="compositionally biased region" description="Basic and acidic residues" evidence="2">
    <location>
        <begin position="171"/>
        <end position="181"/>
    </location>
</feature>
<dbReference type="InterPro" id="IPR011990">
    <property type="entry name" value="TPR-like_helical_dom_sf"/>
</dbReference>
<keyword evidence="5" id="KW-1185">Reference proteome</keyword>
<feature type="transmembrane region" description="Helical" evidence="3">
    <location>
        <begin position="9"/>
        <end position="26"/>
    </location>
</feature>
<dbReference type="eggNOG" id="COG0457">
    <property type="taxonomic scope" value="Bacteria"/>
</dbReference>
<dbReference type="SUPFAM" id="SSF48452">
    <property type="entry name" value="TPR-like"/>
    <property type="match status" value="1"/>
</dbReference>
<dbReference type="PROSITE" id="PS50005">
    <property type="entry name" value="TPR"/>
    <property type="match status" value="1"/>
</dbReference>
<dbReference type="RefSeq" id="WP_015425115.1">
    <property type="nucleotide sequence ID" value="NC_020449.1"/>
</dbReference>
<sequence>MSTKTRRNIIIIIAVILALLILELIFRPKVVRQAFAEPFYRAKKYPQAENLFRKNSTKNDAPANANLAKCLYRQNRFAEADSAATIALNSAKDKKDILYDRGNIAYKQQDYSKALRDYKEALLLNPEDDDLRANYELTLRKMNKQPPPAVGLQQNKDDKKKEAIRNILEGLDNKESTDRQQLRSKQSLKTDKWW</sequence>
<evidence type="ECO:0000256" key="3">
    <source>
        <dbReference type="SAM" id="Phobius"/>
    </source>
</evidence>
<dbReference type="SMART" id="SM00028">
    <property type="entry name" value="TPR"/>
    <property type="match status" value="2"/>
</dbReference>
<name>B0VJ56_CLOAI</name>
<dbReference type="EMBL" id="CU466930">
    <property type="protein sequence ID" value="CAO81257.1"/>
    <property type="molecule type" value="Genomic_DNA"/>
</dbReference>
<evidence type="ECO:0000256" key="2">
    <source>
        <dbReference type="SAM" id="MobiDB-lite"/>
    </source>
</evidence>
<dbReference type="PROSITE" id="PS50293">
    <property type="entry name" value="TPR_REGION"/>
    <property type="match status" value="1"/>
</dbReference>
<evidence type="ECO:0000313" key="4">
    <source>
        <dbReference type="EMBL" id="CAO81257.1"/>
    </source>
</evidence>
<reference evidence="4 5" key="1">
    <citation type="journal article" date="2008" name="J. Bacteriol.">
        <title>'Candidatus Cloacamonas acidaminovorans': genome sequence reconstruction provides a first glimpse of a new bacterial division.</title>
        <authorList>
            <person name="Pelletier E."/>
            <person name="Kreimeyer A."/>
            <person name="Bocs S."/>
            <person name="Rouy Z."/>
            <person name="Gyapay G."/>
            <person name="Chouari R."/>
            <person name="Riviere D."/>
            <person name="Ganesan A."/>
            <person name="Daegelen P."/>
            <person name="Sghir A."/>
            <person name="Cohen G.N."/>
            <person name="Medigue C."/>
            <person name="Weissenbach J."/>
            <person name="Le Paslier D."/>
        </authorList>
    </citation>
    <scope>NUCLEOTIDE SEQUENCE [LARGE SCALE GENOMIC DNA]</scope>
    <source>
        <strain evidence="5">Evry</strain>
    </source>
</reference>
<feature type="region of interest" description="Disordered" evidence="2">
    <location>
        <begin position="167"/>
        <end position="194"/>
    </location>
</feature>
<keyword evidence="3" id="KW-1133">Transmembrane helix</keyword>
<evidence type="ECO:0000256" key="1">
    <source>
        <dbReference type="PROSITE-ProRule" id="PRU00339"/>
    </source>
</evidence>
<keyword evidence="3" id="KW-0812">Transmembrane</keyword>
<feature type="repeat" description="TPR" evidence="1">
    <location>
        <begin position="95"/>
        <end position="128"/>
    </location>
</feature>
<dbReference type="Gene3D" id="1.25.40.10">
    <property type="entry name" value="Tetratricopeptide repeat domain"/>
    <property type="match status" value="1"/>
</dbReference>
<dbReference type="Proteomes" id="UP000002019">
    <property type="component" value="Chromosome"/>
</dbReference>
<accession>B0VJ56</accession>
<keyword evidence="1" id="KW-0802">TPR repeat</keyword>
<dbReference type="STRING" id="459349.CLOAM1405"/>
<proteinExistence type="predicted"/>
<evidence type="ECO:0000313" key="5">
    <source>
        <dbReference type="Proteomes" id="UP000002019"/>
    </source>
</evidence>
<feature type="region of interest" description="Disordered" evidence="2">
    <location>
        <begin position="143"/>
        <end position="162"/>
    </location>
</feature>
<gene>
    <name evidence="4" type="ordered locus">CLOAM1405</name>
</gene>
<dbReference type="Pfam" id="PF00515">
    <property type="entry name" value="TPR_1"/>
    <property type="match status" value="1"/>
</dbReference>
<dbReference type="HOGENOM" id="CLU_1400326_0_0_0"/>
<protein>
    <submittedName>
        <fullName evidence="4">Uncharacterized protein</fullName>
    </submittedName>
</protein>
<dbReference type="AlphaFoldDB" id="B0VJ56"/>